<protein>
    <recommendedName>
        <fullName evidence="3">histidine kinase</fullName>
        <ecNumber evidence="3">2.7.13.3</ecNumber>
    </recommendedName>
</protein>
<evidence type="ECO:0000256" key="9">
    <source>
        <dbReference type="ARBA" id="ARBA00022840"/>
    </source>
</evidence>
<feature type="transmembrane region" description="Helical" evidence="13">
    <location>
        <begin position="72"/>
        <end position="93"/>
    </location>
</feature>
<keyword evidence="16" id="KW-1185">Reference proteome</keyword>
<evidence type="ECO:0000256" key="8">
    <source>
        <dbReference type="ARBA" id="ARBA00022777"/>
    </source>
</evidence>
<gene>
    <name evidence="15" type="ORF">RPR59_01290</name>
</gene>
<evidence type="ECO:0000256" key="10">
    <source>
        <dbReference type="ARBA" id="ARBA00022989"/>
    </source>
</evidence>
<evidence type="ECO:0000256" key="3">
    <source>
        <dbReference type="ARBA" id="ARBA00012438"/>
    </source>
</evidence>
<dbReference type="SUPFAM" id="SSF55874">
    <property type="entry name" value="ATPase domain of HSP90 chaperone/DNA topoisomerase II/histidine kinase"/>
    <property type="match status" value="1"/>
</dbReference>
<evidence type="ECO:0000256" key="2">
    <source>
        <dbReference type="ARBA" id="ARBA00004141"/>
    </source>
</evidence>
<accession>A0ABZ0B953</accession>
<evidence type="ECO:0000259" key="14">
    <source>
        <dbReference type="PROSITE" id="PS50109"/>
    </source>
</evidence>
<dbReference type="InterPro" id="IPR003594">
    <property type="entry name" value="HATPase_dom"/>
</dbReference>
<evidence type="ECO:0000313" key="16">
    <source>
        <dbReference type="Proteomes" id="UP001302249"/>
    </source>
</evidence>
<keyword evidence="10 13" id="KW-1133">Transmembrane helix</keyword>
<evidence type="ECO:0000256" key="12">
    <source>
        <dbReference type="ARBA" id="ARBA00023136"/>
    </source>
</evidence>
<evidence type="ECO:0000256" key="7">
    <source>
        <dbReference type="ARBA" id="ARBA00022741"/>
    </source>
</evidence>
<name>A0ABZ0B953_9SPHN</name>
<keyword evidence="4" id="KW-0597">Phosphoprotein</keyword>
<organism evidence="15 16">
    <name type="scientific">Stakelama saccharophila</name>
    <dbReference type="NCBI Taxonomy" id="3075605"/>
    <lineage>
        <taxon>Bacteria</taxon>
        <taxon>Pseudomonadati</taxon>
        <taxon>Pseudomonadota</taxon>
        <taxon>Alphaproteobacteria</taxon>
        <taxon>Sphingomonadales</taxon>
        <taxon>Sphingomonadaceae</taxon>
        <taxon>Stakelama</taxon>
    </lineage>
</organism>
<evidence type="ECO:0000256" key="4">
    <source>
        <dbReference type="ARBA" id="ARBA00022553"/>
    </source>
</evidence>
<dbReference type="InterPro" id="IPR025201">
    <property type="entry name" value="KdpD_TM"/>
</dbReference>
<dbReference type="InterPro" id="IPR005467">
    <property type="entry name" value="His_kinase_dom"/>
</dbReference>
<proteinExistence type="predicted"/>
<sequence>MLGLVLLGLFLRFAVDRGLPSGFPYVTFFPAVILSSFLFGVRWGSVAAVLSGLCAWYFFIPPPDSFALERSGAVALGFYCFVVVTDILLVHWMQRANANLARERETSRALAETRELLFRELQHRVSNNLQVAAGLLALQKRRLHDDSARLALDEASRRLALIGRISRQLYDAGGATRSMREFLEPLCADVVEASGRQNIRCTITVAEDAPLTPDAAVPLALIVAEAVSNAVEHGFRNRDGGTIEVLLARDETAMVKVEVTDDGEGLPDGFSIEASNSLGLRIAVMLAEQLGGRFDLLGGKGTTARLTLPA</sequence>
<evidence type="ECO:0000256" key="6">
    <source>
        <dbReference type="ARBA" id="ARBA00022692"/>
    </source>
</evidence>
<dbReference type="Pfam" id="PF02518">
    <property type="entry name" value="HATPase_c"/>
    <property type="match status" value="1"/>
</dbReference>
<keyword evidence="6 13" id="KW-0812">Transmembrane</keyword>
<keyword evidence="12 13" id="KW-0472">Membrane</keyword>
<keyword evidence="9" id="KW-0067">ATP-binding</keyword>
<dbReference type="InterPro" id="IPR036890">
    <property type="entry name" value="HATPase_C_sf"/>
</dbReference>
<dbReference type="Gene3D" id="1.20.120.620">
    <property type="entry name" value="Backbone structure of the membrane domain of e. Coli histidine kinase receptor kdpd"/>
    <property type="match status" value="1"/>
</dbReference>
<evidence type="ECO:0000313" key="15">
    <source>
        <dbReference type="EMBL" id="WNO53924.1"/>
    </source>
</evidence>
<dbReference type="PANTHER" id="PTHR41523:SF8">
    <property type="entry name" value="ETHYLENE RESPONSE SENSOR PROTEIN"/>
    <property type="match status" value="1"/>
</dbReference>
<dbReference type="Pfam" id="PF07568">
    <property type="entry name" value="HisKA_2"/>
    <property type="match status" value="1"/>
</dbReference>
<dbReference type="EC" id="2.7.13.3" evidence="3"/>
<dbReference type="PANTHER" id="PTHR41523">
    <property type="entry name" value="TWO-COMPONENT SYSTEM SENSOR PROTEIN"/>
    <property type="match status" value="1"/>
</dbReference>
<feature type="transmembrane region" description="Helical" evidence="13">
    <location>
        <begin position="28"/>
        <end position="60"/>
    </location>
</feature>
<dbReference type="InterPro" id="IPR038318">
    <property type="entry name" value="KdpD_sf"/>
</dbReference>
<dbReference type="SMART" id="SM00387">
    <property type="entry name" value="HATPase_c"/>
    <property type="match status" value="1"/>
</dbReference>
<feature type="domain" description="Histidine kinase" evidence="14">
    <location>
        <begin position="120"/>
        <end position="310"/>
    </location>
</feature>
<dbReference type="EMBL" id="CP135076">
    <property type="protein sequence ID" value="WNO53924.1"/>
    <property type="molecule type" value="Genomic_DNA"/>
</dbReference>
<dbReference type="Pfam" id="PF13493">
    <property type="entry name" value="DUF4118"/>
    <property type="match status" value="1"/>
</dbReference>
<keyword evidence="11" id="KW-0902">Two-component regulatory system</keyword>
<dbReference type="Proteomes" id="UP001302249">
    <property type="component" value="Chromosome"/>
</dbReference>
<keyword evidence="5" id="KW-0808">Transferase</keyword>
<dbReference type="PROSITE" id="PS50109">
    <property type="entry name" value="HIS_KIN"/>
    <property type="match status" value="1"/>
</dbReference>
<dbReference type="InterPro" id="IPR011495">
    <property type="entry name" value="Sig_transdc_His_kin_sub2_dim/P"/>
</dbReference>
<evidence type="ECO:0000256" key="5">
    <source>
        <dbReference type="ARBA" id="ARBA00022679"/>
    </source>
</evidence>
<reference evidence="15 16" key="1">
    <citation type="submission" date="2023-09" db="EMBL/GenBank/DDBJ databases">
        <authorList>
            <person name="Rey-Velasco X."/>
        </authorList>
    </citation>
    <scope>NUCLEOTIDE SEQUENCE [LARGE SCALE GENOMIC DNA]</scope>
    <source>
        <strain evidence="15 16">W311</strain>
    </source>
</reference>
<evidence type="ECO:0000256" key="11">
    <source>
        <dbReference type="ARBA" id="ARBA00023012"/>
    </source>
</evidence>
<evidence type="ECO:0000256" key="1">
    <source>
        <dbReference type="ARBA" id="ARBA00000085"/>
    </source>
</evidence>
<evidence type="ECO:0000256" key="13">
    <source>
        <dbReference type="SAM" id="Phobius"/>
    </source>
</evidence>
<keyword evidence="8" id="KW-0418">Kinase</keyword>
<comment type="subcellular location">
    <subcellularLocation>
        <location evidence="2">Membrane</location>
        <topology evidence="2">Multi-pass membrane protein</topology>
    </subcellularLocation>
</comment>
<comment type="catalytic activity">
    <reaction evidence="1">
        <text>ATP + protein L-histidine = ADP + protein N-phospho-L-histidine.</text>
        <dbReference type="EC" id="2.7.13.3"/>
    </reaction>
</comment>
<keyword evidence="7" id="KW-0547">Nucleotide-binding</keyword>
<dbReference type="RefSeq" id="WP_313915860.1">
    <property type="nucleotide sequence ID" value="NZ_CP135076.1"/>
</dbReference>
<dbReference type="Gene3D" id="3.30.565.10">
    <property type="entry name" value="Histidine kinase-like ATPase, C-terminal domain"/>
    <property type="match status" value="1"/>
</dbReference>